<evidence type="ECO:0000256" key="1">
    <source>
        <dbReference type="SAM" id="SignalP"/>
    </source>
</evidence>
<dbReference type="HOGENOM" id="CLU_1608702_0_0_9"/>
<dbReference type="OrthoDB" id="2318713at2"/>
<dbReference type="Pfam" id="PF03217">
    <property type="entry name" value="SlpA"/>
    <property type="match status" value="2"/>
</dbReference>
<protein>
    <recommendedName>
        <fullName evidence="2">S-layer protein C-terminal domain-containing protein</fullName>
    </recommendedName>
</protein>
<dbReference type="EMBL" id="ACGU01000009">
    <property type="protein sequence ID" value="EEJ73119.1"/>
    <property type="molecule type" value="Genomic_DNA"/>
</dbReference>
<dbReference type="AlphaFoldDB" id="C2EKA4"/>
<feature type="domain" description="S-layer protein C-terminal" evidence="2">
    <location>
        <begin position="35"/>
        <end position="90"/>
    </location>
</feature>
<evidence type="ECO:0000259" key="2">
    <source>
        <dbReference type="Pfam" id="PF03217"/>
    </source>
</evidence>
<dbReference type="PATRIC" id="fig|525365.8.peg.1419"/>
<organism evidence="3 4">
    <name type="scientific">Lactobacillus ultunensis DSM 16047</name>
    <dbReference type="NCBI Taxonomy" id="525365"/>
    <lineage>
        <taxon>Bacteria</taxon>
        <taxon>Bacillati</taxon>
        <taxon>Bacillota</taxon>
        <taxon>Bacilli</taxon>
        <taxon>Lactobacillales</taxon>
        <taxon>Lactobacillaceae</taxon>
        <taxon>Lactobacillus</taxon>
    </lineage>
</organism>
<evidence type="ECO:0000313" key="4">
    <source>
        <dbReference type="Proteomes" id="UP000005583"/>
    </source>
</evidence>
<feature type="signal peptide" evidence="1">
    <location>
        <begin position="1"/>
        <end position="21"/>
    </location>
</feature>
<name>C2EKA4_9LACO</name>
<dbReference type="InterPro" id="IPR024968">
    <property type="entry name" value="SlpA_C_lactobacillus"/>
</dbReference>
<feature type="chain" id="PRO_5038476909" description="S-layer protein C-terminal domain-containing protein" evidence="1">
    <location>
        <begin position="22"/>
        <end position="167"/>
    </location>
</feature>
<sequence>MMRKKIIYIAGLTLMALGLGAATTTQSVSAAVANPIQQGKRLNLTRKATVFNKKGVKVGHLRKGRVYKIRALRIINGDTYVKIGRNRFVKEEAFLPYLKPTMKVENRIKRPSFIYDENGEKIPGKFVKRGAKVNNLGHKEINEKPFIKIAEGQYVKAFNVLTTIINY</sequence>
<gene>
    <name evidence="3" type="ORF">HMPREF0548_0100</name>
</gene>
<accession>C2EKA4</accession>
<reference evidence="3 4" key="1">
    <citation type="submission" date="2009-01" db="EMBL/GenBank/DDBJ databases">
        <authorList>
            <person name="Qin X."/>
            <person name="Bachman B."/>
            <person name="Battles P."/>
            <person name="Bell A."/>
            <person name="Bess C."/>
            <person name="Bickham C."/>
            <person name="Chaboub L."/>
            <person name="Chen D."/>
            <person name="Coyle M."/>
            <person name="Deiros D.R."/>
            <person name="Dinh H."/>
            <person name="Forbes L."/>
            <person name="Fowler G."/>
            <person name="Francisco L."/>
            <person name="Fu Q."/>
            <person name="Gubbala S."/>
            <person name="Hale W."/>
            <person name="Han Y."/>
            <person name="Hemphill L."/>
            <person name="Highlander S.K."/>
            <person name="Hirani K."/>
            <person name="Hogues M."/>
            <person name="Jackson L."/>
            <person name="Jakkamsetti A."/>
            <person name="Javaid M."/>
            <person name="Jiang H."/>
            <person name="Korchina V."/>
            <person name="Kovar C."/>
            <person name="Lara F."/>
            <person name="Lee S."/>
            <person name="Mata R."/>
            <person name="Mathew T."/>
            <person name="Moen C."/>
            <person name="Morales K."/>
            <person name="Munidasa M."/>
            <person name="Nazareth L."/>
            <person name="Ngo R."/>
            <person name="Nguyen L."/>
            <person name="Okwuonu G."/>
            <person name="Ongeri F."/>
            <person name="Patil S."/>
            <person name="Petrosino J."/>
            <person name="Pham C."/>
            <person name="Pham P."/>
            <person name="Pu L.-L."/>
            <person name="Puazo M."/>
            <person name="Raj R."/>
            <person name="Reid J."/>
            <person name="Rouhana J."/>
            <person name="Saada N."/>
            <person name="Shang Y."/>
            <person name="Simmons D."/>
            <person name="Thornton R."/>
            <person name="Warren J."/>
            <person name="Weissenberger G."/>
            <person name="Zhang J."/>
            <person name="Zhang L."/>
            <person name="Zhou C."/>
            <person name="Zhu D."/>
            <person name="Muzny D."/>
            <person name="Worley K."/>
            <person name="Gibbs R."/>
        </authorList>
    </citation>
    <scope>NUCLEOTIDE SEQUENCE [LARGE SCALE GENOMIC DNA]</scope>
    <source>
        <strain evidence="3 4">DSM 16047</strain>
    </source>
</reference>
<proteinExistence type="predicted"/>
<dbReference type="Proteomes" id="UP000005583">
    <property type="component" value="Unassembled WGS sequence"/>
</dbReference>
<dbReference type="RefSeq" id="WP_007126291.1">
    <property type="nucleotide sequence ID" value="NZ_AZFO01000004.1"/>
</dbReference>
<dbReference type="eggNOG" id="ENOG50309UR">
    <property type="taxonomic scope" value="Bacteria"/>
</dbReference>
<feature type="domain" description="S-layer protein C-terminal" evidence="2">
    <location>
        <begin position="101"/>
        <end position="157"/>
    </location>
</feature>
<evidence type="ECO:0000313" key="3">
    <source>
        <dbReference type="EMBL" id="EEJ73119.1"/>
    </source>
</evidence>
<keyword evidence="1" id="KW-0732">Signal</keyword>
<keyword evidence="4" id="KW-1185">Reference proteome</keyword>
<comment type="caution">
    <text evidence="3">The sequence shown here is derived from an EMBL/GenBank/DDBJ whole genome shotgun (WGS) entry which is preliminary data.</text>
</comment>